<organism evidence="2 3">
    <name type="scientific">Mangrovactinospora gilvigrisea</name>
    <dbReference type="NCBI Taxonomy" id="1428644"/>
    <lineage>
        <taxon>Bacteria</taxon>
        <taxon>Bacillati</taxon>
        <taxon>Actinomycetota</taxon>
        <taxon>Actinomycetes</taxon>
        <taxon>Kitasatosporales</taxon>
        <taxon>Streptomycetaceae</taxon>
        <taxon>Mangrovactinospora</taxon>
    </lineage>
</organism>
<gene>
    <name evidence="2" type="ORF">BIV57_04505</name>
</gene>
<sequence>MGVSVQQRPNDLDTTWDPEGEFGAGSVTGPNRAALVKRPRSDVERFGWLAAAQNRWKRWKHTRSEQRLRAAVHRICRGGGQCLRSDVDTRHECPWADRVDMALAMSVARATDRTRVF</sequence>
<feature type="compositionally biased region" description="Polar residues" evidence="1">
    <location>
        <begin position="1"/>
        <end position="13"/>
    </location>
</feature>
<evidence type="ECO:0000256" key="1">
    <source>
        <dbReference type="SAM" id="MobiDB-lite"/>
    </source>
</evidence>
<comment type="caution">
    <text evidence="2">The sequence shown here is derived from an EMBL/GenBank/DDBJ whole genome shotgun (WGS) entry which is preliminary data.</text>
</comment>
<evidence type="ECO:0000313" key="3">
    <source>
        <dbReference type="Proteomes" id="UP000243342"/>
    </source>
</evidence>
<protein>
    <submittedName>
        <fullName evidence="2">Uncharacterized protein</fullName>
    </submittedName>
</protein>
<name>A0A1J7BYV0_9ACTN</name>
<dbReference type="AlphaFoldDB" id="A0A1J7BYV0"/>
<evidence type="ECO:0000313" key="2">
    <source>
        <dbReference type="EMBL" id="OIV38657.1"/>
    </source>
</evidence>
<reference evidence="2 3" key="1">
    <citation type="submission" date="2016-10" db="EMBL/GenBank/DDBJ databases">
        <title>Genome sequence of Streptomyces gilvigriseus MUSC 26.</title>
        <authorList>
            <person name="Lee L.-H."/>
            <person name="Ser H.-L."/>
        </authorList>
    </citation>
    <scope>NUCLEOTIDE SEQUENCE [LARGE SCALE GENOMIC DNA]</scope>
    <source>
        <strain evidence="2 3">MUSC 26</strain>
    </source>
</reference>
<dbReference type="Proteomes" id="UP000243342">
    <property type="component" value="Unassembled WGS sequence"/>
</dbReference>
<keyword evidence="3" id="KW-1185">Reference proteome</keyword>
<proteinExistence type="predicted"/>
<dbReference type="RefSeq" id="WP_071655346.1">
    <property type="nucleotide sequence ID" value="NZ_MLCF01000016.1"/>
</dbReference>
<accession>A0A1J7BYV0</accession>
<feature type="region of interest" description="Disordered" evidence="1">
    <location>
        <begin position="1"/>
        <end position="30"/>
    </location>
</feature>
<dbReference type="EMBL" id="MLCF01000016">
    <property type="protein sequence ID" value="OIV38657.1"/>
    <property type="molecule type" value="Genomic_DNA"/>
</dbReference>